<dbReference type="InterPro" id="IPR047571">
    <property type="entry name" value="OCA"/>
</dbReference>
<dbReference type="GO" id="GO:0003677">
    <property type="term" value="F:DNA binding"/>
    <property type="evidence" value="ECO:0007669"/>
    <property type="project" value="InterPro"/>
</dbReference>
<evidence type="ECO:0000256" key="4">
    <source>
        <dbReference type="ARBA" id="ARBA00023159"/>
    </source>
</evidence>
<evidence type="ECO:0000259" key="7">
    <source>
        <dbReference type="PROSITE" id="PS52003"/>
    </source>
</evidence>
<dbReference type="AlphaFoldDB" id="A0A3P9CTC5"/>
<dbReference type="Pfam" id="PF12796">
    <property type="entry name" value="Ank_2"/>
    <property type="match status" value="1"/>
</dbReference>
<keyword evidence="2" id="KW-0805">Transcription regulation</keyword>
<dbReference type="PROSITE" id="PS52003">
    <property type="entry name" value="OCA"/>
    <property type="match status" value="1"/>
</dbReference>
<proteinExistence type="predicted"/>
<dbReference type="GO" id="GO:0070974">
    <property type="term" value="F:POU domain binding"/>
    <property type="evidence" value="ECO:0007669"/>
    <property type="project" value="InterPro"/>
</dbReference>
<dbReference type="Gene3D" id="1.25.40.20">
    <property type="entry name" value="Ankyrin repeat-containing domain"/>
    <property type="match status" value="1"/>
</dbReference>
<dbReference type="PROSITE" id="PS50088">
    <property type="entry name" value="ANK_REPEAT"/>
    <property type="match status" value="1"/>
</dbReference>
<evidence type="ECO:0000256" key="2">
    <source>
        <dbReference type="ARBA" id="ARBA00023015"/>
    </source>
</evidence>
<dbReference type="InterPro" id="IPR036770">
    <property type="entry name" value="Ankyrin_rpt-contain_sf"/>
</dbReference>
<name>A0A3P9CTC5_9CICH</name>
<evidence type="ECO:0000256" key="3">
    <source>
        <dbReference type="ARBA" id="ARBA00023043"/>
    </source>
</evidence>
<reference evidence="8" key="2">
    <citation type="submission" date="2025-08" db="UniProtKB">
        <authorList>
            <consortium name="Ensembl"/>
        </authorList>
    </citation>
    <scope>IDENTIFICATION</scope>
</reference>
<reference evidence="8" key="3">
    <citation type="submission" date="2025-09" db="UniProtKB">
        <authorList>
            <consortium name="Ensembl"/>
        </authorList>
    </citation>
    <scope>IDENTIFICATION</scope>
</reference>
<dbReference type="PANTHER" id="PTHR24124:SF14">
    <property type="entry name" value="CHROMOSOME UNDETERMINED SCAFFOLD_25, WHOLE GENOME SHOTGUN SEQUENCE"/>
    <property type="match status" value="1"/>
</dbReference>
<keyword evidence="5" id="KW-0804">Transcription</keyword>
<dbReference type="Proteomes" id="UP000265160">
    <property type="component" value="LG14"/>
</dbReference>
<evidence type="ECO:0000256" key="1">
    <source>
        <dbReference type="ARBA" id="ARBA00022737"/>
    </source>
</evidence>
<dbReference type="PROSITE" id="PS50297">
    <property type="entry name" value="ANK_REP_REGION"/>
    <property type="match status" value="1"/>
</dbReference>
<dbReference type="STRING" id="106582.ENSMZEP00005025598"/>
<dbReference type="GeneTree" id="ENSGT00940000153695"/>
<accession>A0A3P9CTC5</accession>
<dbReference type="GO" id="GO:0010468">
    <property type="term" value="P:regulation of gene expression"/>
    <property type="evidence" value="ECO:0007669"/>
    <property type="project" value="TreeGrafter"/>
</dbReference>
<dbReference type="GO" id="GO:0005634">
    <property type="term" value="C:nucleus"/>
    <property type="evidence" value="ECO:0007669"/>
    <property type="project" value="TreeGrafter"/>
</dbReference>
<feature type="domain" description="OCA" evidence="7">
    <location>
        <begin position="63"/>
        <end position="85"/>
    </location>
</feature>
<evidence type="ECO:0000313" key="9">
    <source>
        <dbReference type="Proteomes" id="UP000265160"/>
    </source>
</evidence>
<organism evidence="8 9">
    <name type="scientific">Maylandia zebra</name>
    <name type="common">zebra mbuna</name>
    <dbReference type="NCBI Taxonomy" id="106582"/>
    <lineage>
        <taxon>Eukaryota</taxon>
        <taxon>Metazoa</taxon>
        <taxon>Chordata</taxon>
        <taxon>Craniata</taxon>
        <taxon>Vertebrata</taxon>
        <taxon>Euteleostomi</taxon>
        <taxon>Actinopterygii</taxon>
        <taxon>Neopterygii</taxon>
        <taxon>Teleostei</taxon>
        <taxon>Neoteleostei</taxon>
        <taxon>Acanthomorphata</taxon>
        <taxon>Ovalentaria</taxon>
        <taxon>Cichlomorphae</taxon>
        <taxon>Cichliformes</taxon>
        <taxon>Cichlidae</taxon>
        <taxon>African cichlids</taxon>
        <taxon>Pseudocrenilabrinae</taxon>
        <taxon>Haplochromini</taxon>
        <taxon>Maylandia</taxon>
        <taxon>Maylandia zebra complex</taxon>
    </lineage>
</organism>
<dbReference type="SMART" id="SM00248">
    <property type="entry name" value="ANK"/>
    <property type="match status" value="3"/>
</dbReference>
<protein>
    <submittedName>
        <fullName evidence="8">Zgc:113279</fullName>
    </submittedName>
</protein>
<evidence type="ECO:0000256" key="6">
    <source>
        <dbReference type="PROSITE-ProRule" id="PRU00023"/>
    </source>
</evidence>
<keyword evidence="1" id="KW-0677">Repeat</keyword>
<dbReference type="SUPFAM" id="SSF48403">
    <property type="entry name" value="Ankyrin repeat"/>
    <property type="match status" value="1"/>
</dbReference>
<dbReference type="PANTHER" id="PTHR24124">
    <property type="entry name" value="ANKYRIN REPEAT FAMILY A"/>
    <property type="match status" value="1"/>
</dbReference>
<evidence type="ECO:0000313" key="8">
    <source>
        <dbReference type="Ensembl" id="ENSMZEP00005025598.1"/>
    </source>
</evidence>
<dbReference type="Ensembl" id="ENSMZET00005026429.1">
    <property type="protein sequence ID" value="ENSMZEP00005025598.1"/>
    <property type="gene ID" value="ENSMZEG00005019104.1"/>
</dbReference>
<keyword evidence="9" id="KW-1185">Reference proteome</keyword>
<dbReference type="InterPro" id="IPR002110">
    <property type="entry name" value="Ankyrin_rpt"/>
</dbReference>
<keyword evidence="4" id="KW-0010">Activator</keyword>
<feature type="repeat" description="ANK" evidence="6">
    <location>
        <begin position="286"/>
        <end position="318"/>
    </location>
</feature>
<evidence type="ECO:0000256" key="5">
    <source>
        <dbReference type="ARBA" id="ARBA00023163"/>
    </source>
</evidence>
<keyword evidence="3 6" id="KW-0040">ANK repeat</keyword>
<sequence length="428" mass="47509">VGIEQQAGSSLVQFPSSCQWANKQVSPQPCSRSRLRFHPATAAVRCQCFSGGSRAKRSIYGNDKVYLGVRVRMPVKDLLRNIRLTQGCGQDLKVGDLKRAKTSSRRRTVKPSQSLEELSIIVEVLEEDLRTGSRNPLSPPPLSPTDPPTVTGLNGDEYDEIIPSPPSYMTYSPGTAEYHQTPPGFMFPSCPPSIFGIVSKNGEQRQEWFGPRNYSEYNVNGGAFFWTQLQKEEGQLRDVCDAELLSADEHGRTILHRVVCVGKRALGFAIAKRMATFNSLDLKDSDGMTPLLYASKHNHHLMVADLIYLGANVNETNNAGKSCLHLSAESGYIRVLEVLMRAMMDGIYVDVEATDNSGMSVVQCASIALKATICEVESNESLGHSKLRTLRREQMMETLECVLQMCSYLHCPIIFKFPLIFLHNSPQS</sequence>
<reference evidence="8 9" key="1">
    <citation type="journal article" date="2014" name="Nature">
        <title>The genomic substrate for adaptive radiation in African cichlid fish.</title>
        <authorList>
            <person name="Brawand D."/>
            <person name="Wagner C.E."/>
            <person name="Li Y.I."/>
            <person name="Malinsky M."/>
            <person name="Keller I."/>
            <person name="Fan S."/>
            <person name="Simakov O."/>
            <person name="Ng A.Y."/>
            <person name="Lim Z.W."/>
            <person name="Bezault E."/>
            <person name="Turner-Maier J."/>
            <person name="Johnson J."/>
            <person name="Alcazar R."/>
            <person name="Noh H.J."/>
            <person name="Russell P."/>
            <person name="Aken B."/>
            <person name="Alfoldi J."/>
            <person name="Amemiya C."/>
            <person name="Azzouzi N."/>
            <person name="Baroiller J.F."/>
            <person name="Barloy-Hubler F."/>
            <person name="Berlin A."/>
            <person name="Bloomquist R."/>
            <person name="Carleton K.L."/>
            <person name="Conte M.A."/>
            <person name="D'Cotta H."/>
            <person name="Eshel O."/>
            <person name="Gaffney L."/>
            <person name="Galibert F."/>
            <person name="Gante H.F."/>
            <person name="Gnerre S."/>
            <person name="Greuter L."/>
            <person name="Guyon R."/>
            <person name="Haddad N.S."/>
            <person name="Haerty W."/>
            <person name="Harris R.M."/>
            <person name="Hofmann H.A."/>
            <person name="Hourlier T."/>
            <person name="Hulata G."/>
            <person name="Jaffe D.B."/>
            <person name="Lara M."/>
            <person name="Lee A.P."/>
            <person name="MacCallum I."/>
            <person name="Mwaiko S."/>
            <person name="Nikaido M."/>
            <person name="Nishihara H."/>
            <person name="Ozouf-Costaz C."/>
            <person name="Penman D.J."/>
            <person name="Przybylski D."/>
            <person name="Rakotomanga M."/>
            <person name="Renn S.C.P."/>
            <person name="Ribeiro F.J."/>
            <person name="Ron M."/>
            <person name="Salzburger W."/>
            <person name="Sanchez-Pulido L."/>
            <person name="Santos M.E."/>
            <person name="Searle S."/>
            <person name="Sharpe T."/>
            <person name="Swofford R."/>
            <person name="Tan F.J."/>
            <person name="Williams L."/>
            <person name="Young S."/>
            <person name="Yin S."/>
            <person name="Okada N."/>
            <person name="Kocher T.D."/>
            <person name="Miska E.A."/>
            <person name="Lander E.S."/>
            <person name="Venkatesh B."/>
            <person name="Fernald R.D."/>
            <person name="Meyer A."/>
            <person name="Ponting C.P."/>
            <person name="Streelman J.T."/>
            <person name="Lindblad-Toh K."/>
            <person name="Seehausen O."/>
            <person name="Di Palma F."/>
        </authorList>
    </citation>
    <scope>NUCLEOTIDE SEQUENCE</scope>
</reference>